<gene>
    <name evidence="1" type="ORF">GNI_132360</name>
</gene>
<protein>
    <submittedName>
        <fullName evidence="1">Uncharacterized protein</fullName>
    </submittedName>
</protein>
<organism evidence="1 2">
    <name type="scientific">Gregarina niphandrodes</name>
    <name type="common">Septate eugregarine</name>
    <dbReference type="NCBI Taxonomy" id="110365"/>
    <lineage>
        <taxon>Eukaryota</taxon>
        <taxon>Sar</taxon>
        <taxon>Alveolata</taxon>
        <taxon>Apicomplexa</taxon>
        <taxon>Conoidasida</taxon>
        <taxon>Gregarinasina</taxon>
        <taxon>Eugregarinorida</taxon>
        <taxon>Gregarinidae</taxon>
        <taxon>Gregarina</taxon>
    </lineage>
</organism>
<evidence type="ECO:0000313" key="2">
    <source>
        <dbReference type="Proteomes" id="UP000019763"/>
    </source>
</evidence>
<reference evidence="1" key="1">
    <citation type="submission" date="2013-12" db="EMBL/GenBank/DDBJ databases">
        <authorList>
            <person name="Omoto C.K."/>
            <person name="Sibley D."/>
            <person name="Venepally P."/>
            <person name="Hadjithomas M."/>
            <person name="Karamycheva S."/>
            <person name="Brunk B."/>
            <person name="Roos D."/>
            <person name="Caler E."/>
            <person name="Lorenzi H."/>
        </authorList>
    </citation>
    <scope>NUCLEOTIDE SEQUENCE</scope>
</reference>
<feature type="non-terminal residue" evidence="1">
    <location>
        <position position="37"/>
    </location>
</feature>
<proteinExistence type="predicted"/>
<dbReference type="GeneID" id="22914635"/>
<dbReference type="EMBL" id="AFNH02000987">
    <property type="protein sequence ID" value="EZG47087.1"/>
    <property type="molecule type" value="Genomic_DNA"/>
</dbReference>
<accession>A0A023B1P1</accession>
<dbReference type="Proteomes" id="UP000019763">
    <property type="component" value="Unassembled WGS sequence"/>
</dbReference>
<comment type="caution">
    <text evidence="1">The sequence shown here is derived from an EMBL/GenBank/DDBJ whole genome shotgun (WGS) entry which is preliminary data.</text>
</comment>
<dbReference type="VEuPathDB" id="CryptoDB:GNI_132360"/>
<sequence>MSRRTNPPPSSIRDRRNPEEVLQTFASLWVNVDPEAP</sequence>
<dbReference type="RefSeq" id="XP_011132213.1">
    <property type="nucleotide sequence ID" value="XM_011133911.1"/>
</dbReference>
<dbReference type="AlphaFoldDB" id="A0A023B1P1"/>
<keyword evidence="2" id="KW-1185">Reference proteome</keyword>
<name>A0A023B1P1_GRENI</name>
<evidence type="ECO:0000313" key="1">
    <source>
        <dbReference type="EMBL" id="EZG47087.1"/>
    </source>
</evidence>